<dbReference type="GO" id="GO:0009274">
    <property type="term" value="C:peptidoglycan-based cell wall"/>
    <property type="evidence" value="ECO:0007669"/>
    <property type="project" value="InterPro"/>
</dbReference>
<dbReference type="InterPro" id="IPR001264">
    <property type="entry name" value="Glyco_trans_51"/>
</dbReference>
<comment type="pathway">
    <text evidence="1">Cell wall biogenesis; peptidoglycan biosynthesis.</text>
</comment>
<name>A0A0A2R748_MORMO</name>
<protein>
    <recommendedName>
        <fullName evidence="1">Biosynthetic peptidoglycan transglycosylase</fullName>
        <ecNumber evidence="1">2.4.99.28</ecNumber>
    </recommendedName>
    <alternativeName>
        <fullName evidence="1">Glycan polymerase</fullName>
    </alternativeName>
    <alternativeName>
        <fullName evidence="1">Peptidoglycan glycosyltransferase MtgA</fullName>
        <shortName evidence="1">PGT</shortName>
    </alternativeName>
</protein>
<keyword evidence="1" id="KW-0812">Transmembrane</keyword>
<feature type="transmembrane region" description="Helical" evidence="1">
    <location>
        <begin position="12"/>
        <end position="33"/>
    </location>
</feature>
<keyword evidence="1" id="KW-0472">Membrane</keyword>
<sequence length="240" mass="26899">MRKMMGRILRFLRKIVVFVMLLWVTMIILFAFLPVPYSMVMLERQLSAWSTFNFSYVAHSTWAGEDAISPQMKLAVIASEDQNFPHHHGFDFGAISDALSKSGKKGRAARGASTLSQQTVKNLFLWDGRSWVRKGLETLLTPGIELVWSKSRILTVYLNIAEFGPGIFGAEAAAQHFFGKSAKNLTAAEAALLAAVLPNPHRLHADKPSAYLRQRQQWILHQMQLLGGTTFLKKNNLADN</sequence>
<keyword evidence="1" id="KW-0328">Glycosyltransferase</keyword>
<keyword evidence="1" id="KW-0573">Peptidoglycan synthesis</keyword>
<comment type="caution">
    <text evidence="2">The sequence shown here is derived from an EMBL/GenBank/DDBJ whole genome shotgun (WGS) entry which is preliminary data.</text>
</comment>
<dbReference type="STRING" id="582.AL531_12345"/>
<dbReference type="InterPro" id="IPR011812">
    <property type="entry name" value="Pep_trsgly"/>
</dbReference>
<keyword evidence="1" id="KW-0997">Cell inner membrane</keyword>
<comment type="similarity">
    <text evidence="1">Belongs to the glycosyltransferase 51 family.</text>
</comment>
<reference evidence="2" key="1">
    <citation type="submission" date="2017-12" db="EMBL/GenBank/DDBJ databases">
        <title>Genome sequencing and analysis.</title>
        <authorList>
            <person name="Huang Y.-T."/>
        </authorList>
    </citation>
    <scope>NUCLEOTIDE SEQUENCE</scope>
    <source>
        <strain evidence="2">VGH116</strain>
    </source>
</reference>
<dbReference type="EC" id="2.4.99.28" evidence="1"/>
<dbReference type="RefSeq" id="WP_024474531.1">
    <property type="nucleotide sequence ID" value="NZ_ABGYJJ040000001.1"/>
</dbReference>
<accession>A0A0A2R748</accession>
<dbReference type="SUPFAM" id="SSF53955">
    <property type="entry name" value="Lysozyme-like"/>
    <property type="match status" value="1"/>
</dbReference>
<gene>
    <name evidence="1" type="primary">mtgA</name>
    <name evidence="2" type="ORF">CYG68_07880</name>
</gene>
<keyword evidence="1" id="KW-1133">Transmembrane helix</keyword>
<proteinExistence type="inferred from homology"/>
<dbReference type="GO" id="GO:0008360">
    <property type="term" value="P:regulation of cell shape"/>
    <property type="evidence" value="ECO:0007669"/>
    <property type="project" value="UniProtKB-KW"/>
</dbReference>
<dbReference type="EMBL" id="PKLF01000006">
    <property type="protein sequence ID" value="MBE8612340.1"/>
    <property type="molecule type" value="Genomic_DNA"/>
</dbReference>
<comment type="subcellular location">
    <subcellularLocation>
        <location evidence="1">Cell inner membrane</location>
        <topology evidence="1">Single-pass membrane protein</topology>
    </subcellularLocation>
</comment>
<dbReference type="UniPathway" id="UPA00219"/>
<dbReference type="GO" id="GO:0009252">
    <property type="term" value="P:peptidoglycan biosynthetic process"/>
    <property type="evidence" value="ECO:0007669"/>
    <property type="project" value="UniProtKB-UniRule"/>
</dbReference>
<dbReference type="InterPro" id="IPR036950">
    <property type="entry name" value="PBP_transglycosylase"/>
</dbReference>
<keyword evidence="1" id="KW-0961">Cell wall biogenesis/degradation</keyword>
<keyword evidence="1" id="KW-0808">Transferase</keyword>
<dbReference type="GO" id="GO:0005886">
    <property type="term" value="C:plasma membrane"/>
    <property type="evidence" value="ECO:0007669"/>
    <property type="project" value="UniProtKB-SubCell"/>
</dbReference>
<dbReference type="PANTHER" id="PTHR30400">
    <property type="entry name" value="MONOFUNCTIONAL BIOSYNTHETIC PEPTIDOGLYCAN TRANSGLYCOSYLASE"/>
    <property type="match status" value="1"/>
</dbReference>
<dbReference type="GO" id="GO:0016763">
    <property type="term" value="F:pentosyltransferase activity"/>
    <property type="evidence" value="ECO:0007669"/>
    <property type="project" value="InterPro"/>
</dbReference>
<dbReference type="OrthoDB" id="9766909at2"/>
<dbReference type="PANTHER" id="PTHR30400:SF0">
    <property type="entry name" value="BIOSYNTHETIC PEPTIDOGLYCAN TRANSGLYCOSYLASE"/>
    <property type="match status" value="1"/>
</dbReference>
<dbReference type="AlphaFoldDB" id="A0A0A2R748"/>
<dbReference type="HAMAP" id="MF_00766">
    <property type="entry name" value="PGT_MtgA"/>
    <property type="match status" value="1"/>
</dbReference>
<dbReference type="Gene3D" id="1.10.3810.10">
    <property type="entry name" value="Biosynthetic peptidoglycan transglycosylase-like"/>
    <property type="match status" value="1"/>
</dbReference>
<keyword evidence="1" id="KW-0133">Cell shape</keyword>
<organism evidence="2 3">
    <name type="scientific">Morganella morganii</name>
    <name type="common">Proteus morganii</name>
    <dbReference type="NCBI Taxonomy" id="582"/>
    <lineage>
        <taxon>Bacteria</taxon>
        <taxon>Pseudomonadati</taxon>
        <taxon>Pseudomonadota</taxon>
        <taxon>Gammaproteobacteria</taxon>
        <taxon>Enterobacterales</taxon>
        <taxon>Morganellaceae</taxon>
        <taxon>Morganella</taxon>
    </lineage>
</organism>
<dbReference type="GO" id="GO:0008955">
    <property type="term" value="F:peptidoglycan glycosyltransferase activity"/>
    <property type="evidence" value="ECO:0007669"/>
    <property type="project" value="UniProtKB-UniRule"/>
</dbReference>
<evidence type="ECO:0000313" key="3">
    <source>
        <dbReference type="Proteomes" id="UP000650477"/>
    </source>
</evidence>
<dbReference type="Pfam" id="PF00912">
    <property type="entry name" value="Transgly"/>
    <property type="match status" value="1"/>
</dbReference>
<comment type="catalytic activity">
    <reaction evidence="1">
        <text>[GlcNAc-(1-&gt;4)-Mur2Ac(oyl-L-Ala-gamma-D-Glu-L-Lys-D-Ala-D-Ala)](n)-di-trans,octa-cis-undecaprenyl diphosphate + beta-D-GlcNAc-(1-&gt;4)-Mur2Ac(oyl-L-Ala-gamma-D-Glu-L-Lys-D-Ala-D-Ala)-di-trans,octa-cis-undecaprenyl diphosphate = [GlcNAc-(1-&gt;4)-Mur2Ac(oyl-L-Ala-gamma-D-Glu-L-Lys-D-Ala-D-Ala)](n+1)-di-trans,octa-cis-undecaprenyl diphosphate + di-trans,octa-cis-undecaprenyl diphosphate + H(+)</text>
        <dbReference type="Rhea" id="RHEA:23708"/>
        <dbReference type="Rhea" id="RHEA-COMP:9602"/>
        <dbReference type="Rhea" id="RHEA-COMP:9603"/>
        <dbReference type="ChEBI" id="CHEBI:15378"/>
        <dbReference type="ChEBI" id="CHEBI:58405"/>
        <dbReference type="ChEBI" id="CHEBI:60033"/>
        <dbReference type="ChEBI" id="CHEBI:78435"/>
        <dbReference type="EC" id="2.4.99.28"/>
    </reaction>
</comment>
<comment type="function">
    <text evidence="1">Peptidoglycan polymerase that catalyzes glycan chain elongation from lipid-linked precursors.</text>
</comment>
<dbReference type="GO" id="GO:0071555">
    <property type="term" value="P:cell wall organization"/>
    <property type="evidence" value="ECO:0007669"/>
    <property type="project" value="UniProtKB-KW"/>
</dbReference>
<evidence type="ECO:0000256" key="1">
    <source>
        <dbReference type="HAMAP-Rule" id="MF_00766"/>
    </source>
</evidence>
<evidence type="ECO:0000313" key="2">
    <source>
        <dbReference type="EMBL" id="MBE8612340.1"/>
    </source>
</evidence>
<keyword evidence="1" id="KW-1003">Cell membrane</keyword>
<dbReference type="NCBIfam" id="TIGR02070">
    <property type="entry name" value="mono_pep_trsgly"/>
    <property type="match status" value="1"/>
</dbReference>
<dbReference type="InterPro" id="IPR023346">
    <property type="entry name" value="Lysozyme-like_dom_sf"/>
</dbReference>
<dbReference type="Proteomes" id="UP000650477">
    <property type="component" value="Unassembled WGS sequence"/>
</dbReference>